<evidence type="ECO:0000313" key="2">
    <source>
        <dbReference type="EMBL" id="KFO34110.1"/>
    </source>
</evidence>
<organism evidence="2 3">
    <name type="scientific">Fukomys damarensis</name>
    <name type="common">Damaraland mole rat</name>
    <name type="synonym">Cryptomys damarensis</name>
    <dbReference type="NCBI Taxonomy" id="885580"/>
    <lineage>
        <taxon>Eukaryota</taxon>
        <taxon>Metazoa</taxon>
        <taxon>Chordata</taxon>
        <taxon>Craniata</taxon>
        <taxon>Vertebrata</taxon>
        <taxon>Euteleostomi</taxon>
        <taxon>Mammalia</taxon>
        <taxon>Eutheria</taxon>
        <taxon>Euarchontoglires</taxon>
        <taxon>Glires</taxon>
        <taxon>Rodentia</taxon>
        <taxon>Hystricomorpha</taxon>
        <taxon>Bathyergidae</taxon>
        <taxon>Fukomys</taxon>
    </lineage>
</organism>
<feature type="compositionally biased region" description="Basic and acidic residues" evidence="1">
    <location>
        <begin position="54"/>
        <end position="63"/>
    </location>
</feature>
<dbReference type="AlphaFoldDB" id="A0A091DV00"/>
<feature type="region of interest" description="Disordered" evidence="1">
    <location>
        <begin position="35"/>
        <end position="63"/>
    </location>
</feature>
<sequence length="197" mass="21213">MQPPHPRGTSEAPAPRLCCARQDLGGWRELSAASVLTRGERPQGRGTVLGGHATEPEPREERRPLFGCCPPLLCGPGERTARGMGAVPDLVLEGRRRPERPLLAWEEPAAAQRGRQRERPEEDASGAPWRRACGWGLQRTCSSEEVAAQQQGASARSTNLLAAAAPPRQNRAPGTEIRARLSLPLFLDSSAEALPPA</sequence>
<accession>A0A091DV00</accession>
<reference evidence="2 3" key="1">
    <citation type="submission" date="2013-11" db="EMBL/GenBank/DDBJ databases">
        <title>The Damaraland mole rat (Fukomys damarensis) genome and evolution of African mole rats.</title>
        <authorList>
            <person name="Gladyshev V.N."/>
            <person name="Fang X."/>
        </authorList>
    </citation>
    <scope>NUCLEOTIDE SEQUENCE [LARGE SCALE GENOMIC DNA]</scope>
    <source>
        <tissue evidence="2">Liver</tissue>
    </source>
</reference>
<evidence type="ECO:0000256" key="1">
    <source>
        <dbReference type="SAM" id="MobiDB-lite"/>
    </source>
</evidence>
<name>A0A091DV00_FUKDA</name>
<protein>
    <submittedName>
        <fullName evidence="2">Uncharacterized protein</fullName>
    </submittedName>
</protein>
<evidence type="ECO:0000313" key="3">
    <source>
        <dbReference type="Proteomes" id="UP000028990"/>
    </source>
</evidence>
<feature type="compositionally biased region" description="Low complexity" evidence="1">
    <location>
        <begin position="159"/>
        <end position="172"/>
    </location>
</feature>
<gene>
    <name evidence="2" type="ORF">H920_04431</name>
</gene>
<keyword evidence="3" id="KW-1185">Reference proteome</keyword>
<feature type="region of interest" description="Disordered" evidence="1">
    <location>
        <begin position="102"/>
        <end position="129"/>
    </location>
</feature>
<dbReference type="EMBL" id="KN122016">
    <property type="protein sequence ID" value="KFO34110.1"/>
    <property type="molecule type" value="Genomic_DNA"/>
</dbReference>
<feature type="region of interest" description="Disordered" evidence="1">
    <location>
        <begin position="143"/>
        <end position="175"/>
    </location>
</feature>
<feature type="compositionally biased region" description="Polar residues" evidence="1">
    <location>
        <begin position="143"/>
        <end position="158"/>
    </location>
</feature>
<proteinExistence type="predicted"/>
<dbReference type="Proteomes" id="UP000028990">
    <property type="component" value="Unassembled WGS sequence"/>
</dbReference>